<keyword evidence="2" id="KW-1185">Reference proteome</keyword>
<reference evidence="1" key="1">
    <citation type="submission" date="2022-04" db="EMBL/GenBank/DDBJ databases">
        <title>Genome of the entomopathogenic fungus Entomophthora muscae.</title>
        <authorList>
            <person name="Elya C."/>
            <person name="Lovett B.R."/>
            <person name="Lee E."/>
            <person name="Macias A.M."/>
            <person name="Hajek A.E."/>
            <person name="De Bivort B.L."/>
            <person name="Kasson M.T."/>
            <person name="De Fine Licht H.H."/>
            <person name="Stajich J.E."/>
        </authorList>
    </citation>
    <scope>NUCLEOTIDE SEQUENCE</scope>
    <source>
        <strain evidence="1">Berkeley</strain>
    </source>
</reference>
<evidence type="ECO:0000313" key="1">
    <source>
        <dbReference type="EMBL" id="KAJ9057670.1"/>
    </source>
</evidence>
<dbReference type="EMBL" id="QTSX02005775">
    <property type="protein sequence ID" value="KAJ9057670.1"/>
    <property type="molecule type" value="Genomic_DNA"/>
</dbReference>
<protein>
    <submittedName>
        <fullName evidence="1">Uncharacterized protein</fullName>
    </submittedName>
</protein>
<gene>
    <name evidence="1" type="ORF">DSO57_1020407</name>
</gene>
<proteinExistence type="predicted"/>
<dbReference type="Proteomes" id="UP001165960">
    <property type="component" value="Unassembled WGS sequence"/>
</dbReference>
<accession>A0ACC2S5V0</accession>
<sequence length="120" mass="13226">MLQHVVPAKASVITSEELPLVPIDCDNPVLPAAVQEMIERYFQEHPASLATVRTANEKQEPAKIATFAANKSTSGYFLFYDSIDNDQTIYQCQGTNPDGWLASVWELAGCRLGEQSPPKD</sequence>
<organism evidence="1 2">
    <name type="scientific">Entomophthora muscae</name>
    <dbReference type="NCBI Taxonomy" id="34485"/>
    <lineage>
        <taxon>Eukaryota</taxon>
        <taxon>Fungi</taxon>
        <taxon>Fungi incertae sedis</taxon>
        <taxon>Zoopagomycota</taxon>
        <taxon>Entomophthoromycotina</taxon>
        <taxon>Entomophthoromycetes</taxon>
        <taxon>Entomophthorales</taxon>
        <taxon>Entomophthoraceae</taxon>
        <taxon>Entomophthora</taxon>
    </lineage>
</organism>
<comment type="caution">
    <text evidence="1">The sequence shown here is derived from an EMBL/GenBank/DDBJ whole genome shotgun (WGS) entry which is preliminary data.</text>
</comment>
<evidence type="ECO:0000313" key="2">
    <source>
        <dbReference type="Proteomes" id="UP001165960"/>
    </source>
</evidence>
<name>A0ACC2S5V0_9FUNG</name>